<protein>
    <submittedName>
        <fullName evidence="1">Uncharacterized protein</fullName>
    </submittedName>
</protein>
<name>A0AA48K8H0_9BACT</name>
<evidence type="ECO:0000313" key="1">
    <source>
        <dbReference type="EMBL" id="BDU72904.1"/>
    </source>
</evidence>
<accession>A0AA48K8H0</accession>
<gene>
    <name evidence="1" type="ORF">METEAL_20780</name>
</gene>
<dbReference type="Proteomes" id="UP001238179">
    <property type="component" value="Chromosome"/>
</dbReference>
<keyword evidence="2" id="KW-1185">Reference proteome</keyword>
<dbReference type="KEGG" id="msil:METEAL_20780"/>
<dbReference type="RefSeq" id="WP_316415816.1">
    <property type="nucleotide sequence ID" value="NZ_AP027080.1"/>
</dbReference>
<proteinExistence type="predicted"/>
<organism evidence="1 2">
    <name type="scientific">Mesoterricola silvestris</name>
    <dbReference type="NCBI Taxonomy" id="2927979"/>
    <lineage>
        <taxon>Bacteria</taxon>
        <taxon>Pseudomonadati</taxon>
        <taxon>Acidobacteriota</taxon>
        <taxon>Holophagae</taxon>
        <taxon>Holophagales</taxon>
        <taxon>Holophagaceae</taxon>
        <taxon>Mesoterricola</taxon>
    </lineage>
</organism>
<reference evidence="2" key="1">
    <citation type="journal article" date="2023" name="Int. J. Syst. Evol. Microbiol.">
        <title>Mesoterricola silvestris gen. nov., sp. nov., Mesoterricola sediminis sp. nov., Geothrix oryzae sp. nov., Geothrix edaphica sp. nov., Geothrix rubra sp. nov., and Geothrix limicola sp. nov., six novel members of Acidobacteriota isolated from soils.</title>
        <authorList>
            <person name="Itoh H."/>
            <person name="Sugisawa Y."/>
            <person name="Mise K."/>
            <person name="Xu Z."/>
            <person name="Kuniyasu M."/>
            <person name="Ushijima N."/>
            <person name="Kawano K."/>
            <person name="Kobayashi E."/>
            <person name="Shiratori Y."/>
            <person name="Masuda Y."/>
            <person name="Senoo K."/>
        </authorList>
    </citation>
    <scope>NUCLEOTIDE SEQUENCE [LARGE SCALE GENOMIC DNA]</scope>
    <source>
        <strain evidence="2">W79</strain>
    </source>
</reference>
<evidence type="ECO:0000313" key="2">
    <source>
        <dbReference type="Proteomes" id="UP001238179"/>
    </source>
</evidence>
<sequence length="165" mass="17719">MATIYGSDRTRITIYAPGSSTPLARITLQEEDSEGLVLSWRPEGVKHSLGGGAAWANHWTHRGHRPQLQISWAAGMTSSIETWDGSAWGAPVVILTPLAIAKILSSAFLAPCMVEPHLDKAYSFLAQPDPERPFELKDVGAAVHTDLGISLLGQTVGPIPDWAAL</sequence>
<dbReference type="EMBL" id="AP027080">
    <property type="protein sequence ID" value="BDU72904.1"/>
    <property type="molecule type" value="Genomic_DNA"/>
</dbReference>
<dbReference type="AlphaFoldDB" id="A0AA48K8H0"/>